<dbReference type="EMBL" id="Z49919">
    <property type="protein sequence ID" value="CAA90160.1"/>
    <property type="molecule type" value="Genomic_DNA"/>
</dbReference>
<protein>
    <submittedName>
        <fullName evidence="1">Uncharacterized protein</fullName>
    </submittedName>
</protein>
<name>E9PAF1_YEAST</name>
<proteinExistence type="predicted"/>
<evidence type="ECO:0000313" key="1">
    <source>
        <dbReference type="EMBL" id="CAA90160.1"/>
    </source>
</evidence>
<reference evidence="1" key="2">
    <citation type="submission" date="1995-06" db="EMBL/GenBank/DDBJ databases">
        <authorList>
            <person name="Barrell B.G."/>
            <person name="Rajandream M.A."/>
            <person name="Walsh S.V."/>
        </authorList>
    </citation>
    <scope>NUCLEOTIDE SEQUENCE</scope>
    <source>
        <strain evidence="1">AB972</strain>
    </source>
</reference>
<reference evidence="1" key="1">
    <citation type="submission" date="1995-06" db="EMBL/GenBank/DDBJ databases">
        <authorList>
            <person name="Bowman S."/>
        </authorList>
    </citation>
    <scope>NUCLEOTIDE SEQUENCE</scope>
    <source>
        <strain evidence="1">AB972</strain>
    </source>
</reference>
<accession>E9PAF1</accession>
<sequence>MPFIFRVSVGKDFRCFTLLVQTSAAKLSVEIVPFKPLVKAPDRVVTENSVADLFFCNDFLETIEEEFLAYEKERCPQHLNNTTEVSSSGKTSKY</sequence>
<dbReference type="AlphaFoldDB" id="E9PAF1"/>
<organism evidence="1">
    <name type="scientific">Saccharomyces cerevisiae (strain ATCC 204508 / S288c)</name>
    <name type="common">Baker's yeast</name>
    <dbReference type="NCBI Taxonomy" id="559292"/>
    <lineage>
        <taxon>Eukaryota</taxon>
        <taxon>Fungi</taxon>
        <taxon>Dikarya</taxon>
        <taxon>Ascomycota</taxon>
        <taxon>Saccharomycotina</taxon>
        <taxon>Saccharomycetes</taxon>
        <taxon>Saccharomycetales</taxon>
        <taxon>Saccharomycetaceae</taxon>
        <taxon>Saccharomyces</taxon>
    </lineage>
</organism>